<dbReference type="EnsemblMetazoa" id="OVOC9625.1">
    <property type="protein sequence ID" value="OVOC9625.1"/>
    <property type="gene ID" value="WBGene00246434"/>
</dbReference>
<evidence type="ECO:0000256" key="1">
    <source>
        <dbReference type="SAM" id="MobiDB-lite"/>
    </source>
</evidence>
<accession>A0A8R1Y6A5</accession>
<dbReference type="OMA" id="NGAYMAN"/>
<feature type="region of interest" description="Disordered" evidence="1">
    <location>
        <begin position="339"/>
        <end position="366"/>
    </location>
</feature>
<name>A0A8R1Y6A5_ONCVO</name>
<dbReference type="EMBL" id="CMVM020000284">
    <property type="status" value="NOT_ANNOTATED_CDS"/>
    <property type="molecule type" value="Genomic_DNA"/>
</dbReference>
<dbReference type="Pfam" id="PF10188">
    <property type="entry name" value="Oscp1"/>
    <property type="match status" value="1"/>
</dbReference>
<dbReference type="GO" id="GO:0005886">
    <property type="term" value="C:plasma membrane"/>
    <property type="evidence" value="ECO:0007669"/>
    <property type="project" value="TreeGrafter"/>
</dbReference>
<feature type="compositionally biased region" description="Low complexity" evidence="1">
    <location>
        <begin position="348"/>
        <end position="359"/>
    </location>
</feature>
<evidence type="ECO:0000313" key="2">
    <source>
        <dbReference type="EnsemblMetazoa" id="OVOC9625.1"/>
    </source>
</evidence>
<dbReference type="PANTHER" id="PTHR21439:SF0">
    <property type="entry name" value="PROTEIN OSCP1"/>
    <property type="match status" value="1"/>
</dbReference>
<sequence length="366" mass="42254">MSLKCMPLLFLNMGSEMVYIVQQRLKAQMVSKEKATQVLRDILHILFSTKFLKELFKPQYICSRQIMRIFFEKLVHSSIMRLNEASMDKLYALMTMTYKYQLQLCNGPENIVFITLNHLDCIREILPEDEKLNQLLNIAHRMNSRVNVSLFLRENKQTEEGRFILFPEPNYQLLYNGNPPGKMRCFEINGEVHSESFPVDDNATTYKPCVSKGNVELKANDRGTTLGINMYKSPESLQIKNDNTIIKSKDILPDDELRLLSALIISPEQNEQKGFDLNLFMDDVEEKTFLQEHNKAMTTITHFDARKHRKTITAAVADLKIEAPSRVPKKGEDMLNLLDEAVNRPDTSARSSTKRSISSIRRKQAQ</sequence>
<organism evidence="2 3">
    <name type="scientific">Onchocerca volvulus</name>
    <dbReference type="NCBI Taxonomy" id="6282"/>
    <lineage>
        <taxon>Eukaryota</taxon>
        <taxon>Metazoa</taxon>
        <taxon>Ecdysozoa</taxon>
        <taxon>Nematoda</taxon>
        <taxon>Chromadorea</taxon>
        <taxon>Rhabditida</taxon>
        <taxon>Spirurina</taxon>
        <taxon>Spiruromorpha</taxon>
        <taxon>Filarioidea</taxon>
        <taxon>Onchocercidae</taxon>
        <taxon>Onchocerca</taxon>
    </lineage>
</organism>
<dbReference type="Proteomes" id="UP000024404">
    <property type="component" value="Unassembled WGS sequence"/>
</dbReference>
<reference evidence="3" key="1">
    <citation type="submission" date="2013-10" db="EMBL/GenBank/DDBJ databases">
        <title>Genome sequencing of Onchocerca volvulus.</title>
        <authorList>
            <person name="Cotton J."/>
            <person name="Tsai J."/>
            <person name="Stanley E."/>
            <person name="Tracey A."/>
            <person name="Holroyd N."/>
            <person name="Lustigman S."/>
            <person name="Berriman M."/>
        </authorList>
    </citation>
    <scope>NUCLEOTIDE SEQUENCE</scope>
</reference>
<evidence type="ECO:0000313" key="3">
    <source>
        <dbReference type="Proteomes" id="UP000024404"/>
    </source>
</evidence>
<protein>
    <recommendedName>
        <fullName evidence="4">Protein OSCP1</fullName>
    </recommendedName>
</protein>
<reference evidence="2" key="2">
    <citation type="submission" date="2022-06" db="UniProtKB">
        <authorList>
            <consortium name="EnsemblMetazoa"/>
        </authorList>
    </citation>
    <scope>IDENTIFICATION</scope>
</reference>
<evidence type="ECO:0008006" key="4">
    <source>
        <dbReference type="Google" id="ProtNLM"/>
    </source>
</evidence>
<dbReference type="GO" id="GO:0005737">
    <property type="term" value="C:cytoplasm"/>
    <property type="evidence" value="ECO:0007669"/>
    <property type="project" value="TreeGrafter"/>
</dbReference>
<dbReference type="PANTHER" id="PTHR21439">
    <property type="entry name" value="OXIDORED-NITRO DOMAIN-CONTAINING PROTEIN"/>
    <property type="match status" value="1"/>
</dbReference>
<proteinExistence type="predicted"/>
<keyword evidence="3" id="KW-1185">Reference proteome</keyword>
<dbReference type="AlphaFoldDB" id="A0A8R1Y6A5"/>
<dbReference type="InterPro" id="IPR019332">
    <property type="entry name" value="OSCP1"/>
</dbReference>